<keyword evidence="3" id="KW-1185">Reference proteome</keyword>
<dbReference type="Proteomes" id="UP001230289">
    <property type="component" value="Unassembled WGS sequence"/>
</dbReference>
<name>A0ABU0XMB6_9MICO</name>
<dbReference type="EMBL" id="JAVFCB010000014">
    <property type="protein sequence ID" value="MDQ4215764.1"/>
    <property type="molecule type" value="Genomic_DNA"/>
</dbReference>
<dbReference type="Pfam" id="PF02627">
    <property type="entry name" value="CMD"/>
    <property type="match status" value="1"/>
</dbReference>
<evidence type="ECO:0000313" key="2">
    <source>
        <dbReference type="EMBL" id="MDQ4215764.1"/>
    </source>
</evidence>
<dbReference type="RefSeq" id="WP_308490715.1">
    <property type="nucleotide sequence ID" value="NZ_JAVFCB010000014.1"/>
</dbReference>
<dbReference type="InterPro" id="IPR029032">
    <property type="entry name" value="AhpD-like"/>
</dbReference>
<accession>A0ABU0XMB6</accession>
<dbReference type="InterPro" id="IPR052512">
    <property type="entry name" value="4CMD/NDH-1_regulator"/>
</dbReference>
<dbReference type="PANTHER" id="PTHR33570">
    <property type="entry name" value="4-CARBOXYMUCONOLACTONE DECARBOXYLASE FAMILY PROTEIN"/>
    <property type="match status" value="1"/>
</dbReference>
<feature type="domain" description="Carboxymuconolactone decarboxylase-like" evidence="1">
    <location>
        <begin position="16"/>
        <end position="96"/>
    </location>
</feature>
<sequence>MTGWTGGQRSVGDIAPALAHYTDAVLFDEVWERPALAKRDRSLVTVAALVTLGAVEQLDFHLAFARDNGATEEELVEAITHLAFYTGWPRAMAAMGRVRAVFRAPGESAPD</sequence>
<organism evidence="2 3">
    <name type="scientific">Microbacterium capsulatum</name>
    <dbReference type="NCBI Taxonomy" id="3041921"/>
    <lineage>
        <taxon>Bacteria</taxon>
        <taxon>Bacillati</taxon>
        <taxon>Actinomycetota</taxon>
        <taxon>Actinomycetes</taxon>
        <taxon>Micrococcales</taxon>
        <taxon>Microbacteriaceae</taxon>
        <taxon>Microbacterium</taxon>
    </lineage>
</organism>
<protein>
    <submittedName>
        <fullName evidence="2">Carboxymuconolactone decarboxylase family protein</fullName>
    </submittedName>
</protein>
<reference evidence="2 3" key="1">
    <citation type="submission" date="2023-08" db="EMBL/GenBank/DDBJ databases">
        <title>Microbacterium sp. nov., isolated from a waste landfill.</title>
        <authorList>
            <person name="Wen W."/>
        </authorList>
    </citation>
    <scope>NUCLEOTIDE SEQUENCE [LARGE SCALE GENOMIC DNA]</scope>
    <source>
        <strain evidence="2 3">ASV81</strain>
    </source>
</reference>
<dbReference type="InterPro" id="IPR003779">
    <property type="entry name" value="CMD-like"/>
</dbReference>
<dbReference type="Gene3D" id="1.20.1290.10">
    <property type="entry name" value="AhpD-like"/>
    <property type="match status" value="1"/>
</dbReference>
<gene>
    <name evidence="2" type="ORF">RBR11_17745</name>
</gene>
<dbReference type="SUPFAM" id="SSF69118">
    <property type="entry name" value="AhpD-like"/>
    <property type="match status" value="1"/>
</dbReference>
<evidence type="ECO:0000259" key="1">
    <source>
        <dbReference type="Pfam" id="PF02627"/>
    </source>
</evidence>
<dbReference type="PANTHER" id="PTHR33570:SF9">
    <property type="entry name" value="BLL4600 PROTEIN"/>
    <property type="match status" value="1"/>
</dbReference>
<comment type="caution">
    <text evidence="2">The sequence shown here is derived from an EMBL/GenBank/DDBJ whole genome shotgun (WGS) entry which is preliminary data.</text>
</comment>
<evidence type="ECO:0000313" key="3">
    <source>
        <dbReference type="Proteomes" id="UP001230289"/>
    </source>
</evidence>
<proteinExistence type="predicted"/>